<evidence type="ECO:0000313" key="1">
    <source>
        <dbReference type="EMBL" id="PWK95585.1"/>
    </source>
</evidence>
<organism evidence="1 2">
    <name type="scientific">Hallerella porci</name>
    <dbReference type="NCBI Taxonomy" id="1945871"/>
    <lineage>
        <taxon>Bacteria</taxon>
        <taxon>Pseudomonadati</taxon>
        <taxon>Fibrobacterota</taxon>
        <taxon>Fibrobacteria</taxon>
        <taxon>Fibrobacterales</taxon>
        <taxon>Fibrobacteraceae</taxon>
        <taxon>Hallerella</taxon>
    </lineage>
</organism>
<accession>A0ABX5LJI4</accession>
<dbReference type="EMBL" id="QGHD01000018">
    <property type="protein sequence ID" value="PWK95585.1"/>
    <property type="molecule type" value="Genomic_DNA"/>
</dbReference>
<sequence length="118" mass="13202">MGSLRNKLVFGALALFYAACSDRASVPPEFVRLYGDLRVAEREFGEISPDGRIVRVRILEKYGYTAERFDSIAERIQTHSDLWEPFQVAVSEYIDSLAIAADAITPPRPQPTPSKGKK</sequence>
<gene>
    <name evidence="1" type="ORF">B0H50_11835</name>
</gene>
<evidence type="ECO:0008006" key="3">
    <source>
        <dbReference type="Google" id="ProtNLM"/>
    </source>
</evidence>
<evidence type="ECO:0000313" key="2">
    <source>
        <dbReference type="Proteomes" id="UP000245523"/>
    </source>
</evidence>
<dbReference type="RefSeq" id="WP_146129153.1">
    <property type="nucleotide sequence ID" value="NZ_JAXEIU010000040.1"/>
</dbReference>
<comment type="caution">
    <text evidence="1">The sequence shown here is derived from an EMBL/GenBank/DDBJ whole genome shotgun (WGS) entry which is preliminary data.</text>
</comment>
<reference evidence="1 2" key="1">
    <citation type="submission" date="2018-05" db="EMBL/GenBank/DDBJ databases">
        <title>Animal gut microbial communities from fecal samples from Wisconsin, USA.</title>
        <authorList>
            <person name="Neumann A."/>
        </authorList>
    </citation>
    <scope>NUCLEOTIDE SEQUENCE [LARGE SCALE GENOMIC DNA]</scope>
    <source>
        <strain evidence="1 2">UWS4</strain>
    </source>
</reference>
<keyword evidence="2" id="KW-1185">Reference proteome</keyword>
<protein>
    <recommendedName>
        <fullName evidence="3">DUF4296 domain-containing protein</fullName>
    </recommendedName>
</protein>
<dbReference type="Proteomes" id="UP000245523">
    <property type="component" value="Unassembled WGS sequence"/>
</dbReference>
<proteinExistence type="predicted"/>
<name>A0ABX5LJI4_9BACT</name>